<evidence type="ECO:0000256" key="2">
    <source>
        <dbReference type="SAM" id="SignalP"/>
    </source>
</evidence>
<feature type="region of interest" description="Disordered" evidence="1">
    <location>
        <begin position="113"/>
        <end position="138"/>
    </location>
</feature>
<sequence length="659" mass="69574">MTTPHRLLRTPLGRLGIGALSLLALGGAFAAGQAWPEQAATSGRLLAAPHRDPIPPDEGSGLSPAGSCDQLLDHYVDHSLDQVTPWGWDHGPWYGVRRDLGMLDGVTELKAADSARASGPASPQSVTSSPTGTNVQEAGVDEPDVVKTNGTLLVRLDGDDLTTYDVSGARVRELSRLDLPGRPRGDSELLLVGNEVVVLSPGGVLPADDSPATLVRRVDLSDPAEPELLDEQEYSATLLSARAHGTTIRLVLGTGLPALDFVQPGGRFGEQQALRANREVVRRSSIEDWLLSVRDDGGEPGQLAGCEAMHLPEDFSGAGSVSVVGYDVSSPSSRDVVGVAAQTSTAYSATDRLYLATWAGWGGWGGGWDGWPVPDLWDRPCCPGIGGPVAELGDGVSDLHAFALSGTDASYVGSGEVEGAVADRWSMDSADGVLRVAVGPTAETGNFNSVVTFAEEDGRLVERGRVDRLGVDEDIKSVRWFDDLAIVVTFRQIDPLYAIDLTDPLRPRLLGELKIPGFSEYLHPIGDDQLLGLGTDADRRGRSRGGQAAVFDISDLSAPERVSQLGYGRTRTALAAQDPRQFTWLADRRTALTVVSSWGGRGGGTGWVSVLEVGPAGGLSNTMVRAAYGSGDIGSVRTLPLPDGRVVLSAEGDARFLTW</sequence>
<reference evidence="3" key="1">
    <citation type="submission" date="2020-09" db="EMBL/GenBank/DDBJ databases">
        <title>Nocardioides sp. strain MJB4 16S ribosomal RNA gene Genome sequencing and assembly.</title>
        <authorList>
            <person name="Kim I."/>
        </authorList>
    </citation>
    <scope>NUCLEOTIDE SEQUENCE</scope>
    <source>
        <strain evidence="3">MJB4</strain>
    </source>
</reference>
<evidence type="ECO:0000313" key="3">
    <source>
        <dbReference type="EMBL" id="MBD8870706.1"/>
    </source>
</evidence>
<dbReference type="Pfam" id="PF09826">
    <property type="entry name" value="Beta_propel"/>
    <property type="match status" value="1"/>
</dbReference>
<feature type="compositionally biased region" description="Polar residues" evidence="1">
    <location>
        <begin position="121"/>
        <end position="136"/>
    </location>
</feature>
<organism evidence="3 4">
    <name type="scientific">Nocardioides donggukensis</name>
    <dbReference type="NCBI Taxonomy" id="2774019"/>
    <lineage>
        <taxon>Bacteria</taxon>
        <taxon>Bacillati</taxon>
        <taxon>Actinomycetota</taxon>
        <taxon>Actinomycetes</taxon>
        <taxon>Propionibacteriales</taxon>
        <taxon>Nocardioidaceae</taxon>
        <taxon>Nocardioides</taxon>
    </lineage>
</organism>
<dbReference type="EMBL" id="JACYXZ010000004">
    <property type="protein sequence ID" value="MBD8870706.1"/>
    <property type="molecule type" value="Genomic_DNA"/>
</dbReference>
<proteinExistence type="predicted"/>
<dbReference type="InterPro" id="IPR019198">
    <property type="entry name" value="Beta_propeller_containing"/>
</dbReference>
<dbReference type="Proteomes" id="UP000616839">
    <property type="component" value="Unassembled WGS sequence"/>
</dbReference>
<evidence type="ECO:0000256" key="1">
    <source>
        <dbReference type="SAM" id="MobiDB-lite"/>
    </source>
</evidence>
<comment type="caution">
    <text evidence="3">The sequence shown here is derived from an EMBL/GenBank/DDBJ whole genome shotgun (WGS) entry which is preliminary data.</text>
</comment>
<gene>
    <name evidence="3" type="ORF">IE331_13820</name>
</gene>
<dbReference type="RefSeq" id="WP_192144055.1">
    <property type="nucleotide sequence ID" value="NZ_JACYXZ010000004.1"/>
</dbReference>
<feature type="signal peptide" evidence="2">
    <location>
        <begin position="1"/>
        <end position="30"/>
    </location>
</feature>
<accession>A0A927Q3L3</accession>
<name>A0A927Q3L3_9ACTN</name>
<protein>
    <submittedName>
        <fullName evidence="3">Beta-propeller domain-containing protein</fullName>
    </submittedName>
</protein>
<evidence type="ECO:0000313" key="4">
    <source>
        <dbReference type="Proteomes" id="UP000616839"/>
    </source>
</evidence>
<feature type="chain" id="PRO_5036919503" evidence="2">
    <location>
        <begin position="31"/>
        <end position="659"/>
    </location>
</feature>
<keyword evidence="4" id="KW-1185">Reference proteome</keyword>
<keyword evidence="2" id="KW-0732">Signal</keyword>
<feature type="region of interest" description="Disordered" evidence="1">
    <location>
        <begin position="47"/>
        <end position="66"/>
    </location>
</feature>
<dbReference type="AlphaFoldDB" id="A0A927Q3L3"/>